<dbReference type="OrthoDB" id="9017514at2"/>
<evidence type="ECO:0000313" key="1">
    <source>
        <dbReference type="EMBL" id="QGZ65811.1"/>
    </source>
</evidence>
<organism evidence="1 2">
    <name type="scientific">Paraburkholderia acidisoli</name>
    <dbReference type="NCBI Taxonomy" id="2571748"/>
    <lineage>
        <taxon>Bacteria</taxon>
        <taxon>Pseudomonadati</taxon>
        <taxon>Pseudomonadota</taxon>
        <taxon>Betaproteobacteria</taxon>
        <taxon>Burkholderiales</taxon>
        <taxon>Burkholderiaceae</taxon>
        <taxon>Paraburkholderia</taxon>
    </lineage>
</organism>
<accession>A0A7Z2JIK4</accession>
<dbReference type="InterPro" id="IPR013394">
    <property type="entry name" value="T3SS_HrpB1/HrpK"/>
</dbReference>
<gene>
    <name evidence="1" type="ORF">FAZ98_28610</name>
</gene>
<name>A0A7Z2JIK4_9BURK</name>
<dbReference type="AlphaFoldDB" id="A0A7Z2JIK4"/>
<reference evidence="1 2" key="1">
    <citation type="submission" date="2019-12" db="EMBL/GenBank/DDBJ databases">
        <title>Paraburkholderia acidiphila 7Q-K02 sp. nov and Paraburkholderia acidisoli DHF22 sp. nov., two strains isolated from forest soil.</title>
        <authorList>
            <person name="Gao Z."/>
            <person name="Qiu L."/>
        </authorList>
    </citation>
    <scope>NUCLEOTIDE SEQUENCE [LARGE SCALE GENOMIC DNA]</scope>
    <source>
        <strain evidence="1 2">DHF22</strain>
    </source>
</reference>
<protein>
    <recommendedName>
        <fullName evidence="3">Type III secretion protein HrpB1</fullName>
    </recommendedName>
</protein>
<dbReference type="Proteomes" id="UP000433577">
    <property type="component" value="Chromosome 4"/>
</dbReference>
<dbReference type="RefSeq" id="WP_158956633.1">
    <property type="nucleotide sequence ID" value="NZ_CP046916.1"/>
</dbReference>
<dbReference type="KEGG" id="pacs:FAZ98_28610"/>
<keyword evidence="2" id="KW-1185">Reference proteome</keyword>
<dbReference type="EMBL" id="CP046916">
    <property type="protein sequence ID" value="QGZ65811.1"/>
    <property type="molecule type" value="Genomic_DNA"/>
</dbReference>
<dbReference type="Pfam" id="PF09613">
    <property type="entry name" value="HrpB1_HrpK"/>
    <property type="match status" value="1"/>
</dbReference>
<evidence type="ECO:0000313" key="2">
    <source>
        <dbReference type="Proteomes" id="UP000433577"/>
    </source>
</evidence>
<sequence length="146" mass="15932">MSNQLLVSNALLAVFSWGVRCGARAELEEMLQAVRVLQPRGAIGDVCEARMEIGARNWLAASRILREADARGDGGPIVWALHSWCLHALGDVEWQRLAHAVLDSGDATAMAIVDRFLPHAQDDAHEGYRHDDARARINEALSVGAL</sequence>
<evidence type="ECO:0008006" key="3">
    <source>
        <dbReference type="Google" id="ProtNLM"/>
    </source>
</evidence>
<proteinExistence type="predicted"/>